<dbReference type="Proteomes" id="UP001596042">
    <property type="component" value="Unassembled WGS sequence"/>
</dbReference>
<gene>
    <name evidence="3" type="ORF">ACFO1V_13525</name>
</gene>
<comment type="caution">
    <text evidence="3">The sequence shown here is derived from an EMBL/GenBank/DDBJ whole genome shotgun (WGS) entry which is preliminary data.</text>
</comment>
<feature type="compositionally biased region" description="Basic and acidic residues" evidence="1">
    <location>
        <begin position="790"/>
        <end position="804"/>
    </location>
</feature>
<organism evidence="3 4">
    <name type="scientific">Daeguia caeni</name>
    <dbReference type="NCBI Taxonomy" id="439612"/>
    <lineage>
        <taxon>Bacteria</taxon>
        <taxon>Pseudomonadati</taxon>
        <taxon>Pseudomonadota</taxon>
        <taxon>Alphaproteobacteria</taxon>
        <taxon>Hyphomicrobiales</taxon>
        <taxon>Brucellaceae</taxon>
        <taxon>Daeguia</taxon>
    </lineage>
</organism>
<dbReference type="Gene3D" id="3.30.70.1070">
    <property type="entry name" value="Sporulation related repeat"/>
    <property type="match status" value="1"/>
</dbReference>
<feature type="domain" description="SPOR" evidence="2">
    <location>
        <begin position="933"/>
        <end position="1016"/>
    </location>
</feature>
<dbReference type="InterPro" id="IPR007730">
    <property type="entry name" value="SPOR-like_dom"/>
</dbReference>
<keyword evidence="4" id="KW-1185">Reference proteome</keyword>
<evidence type="ECO:0000313" key="4">
    <source>
        <dbReference type="Proteomes" id="UP001596042"/>
    </source>
</evidence>
<feature type="compositionally biased region" description="Basic and acidic residues" evidence="1">
    <location>
        <begin position="8"/>
        <end position="19"/>
    </location>
</feature>
<proteinExistence type="predicted"/>
<feature type="region of interest" description="Disordered" evidence="1">
    <location>
        <begin position="214"/>
        <end position="235"/>
    </location>
</feature>
<feature type="region of interest" description="Disordered" evidence="1">
    <location>
        <begin position="487"/>
        <end position="512"/>
    </location>
</feature>
<dbReference type="Pfam" id="PF05036">
    <property type="entry name" value="SPOR"/>
    <property type="match status" value="1"/>
</dbReference>
<reference evidence="4" key="1">
    <citation type="journal article" date="2019" name="Int. J. Syst. Evol. Microbiol.">
        <title>The Global Catalogue of Microorganisms (GCM) 10K type strain sequencing project: providing services to taxonomists for standard genome sequencing and annotation.</title>
        <authorList>
            <consortium name="The Broad Institute Genomics Platform"/>
            <consortium name="The Broad Institute Genome Sequencing Center for Infectious Disease"/>
            <person name="Wu L."/>
            <person name="Ma J."/>
        </authorList>
    </citation>
    <scope>NUCLEOTIDE SEQUENCE [LARGE SCALE GENOMIC DNA]</scope>
    <source>
        <strain evidence="4">CGMCC 1.15731</strain>
    </source>
</reference>
<feature type="compositionally biased region" description="Basic and acidic residues" evidence="1">
    <location>
        <begin position="214"/>
        <end position="234"/>
    </location>
</feature>
<feature type="compositionally biased region" description="Acidic residues" evidence="1">
    <location>
        <begin position="390"/>
        <end position="399"/>
    </location>
</feature>
<feature type="region of interest" description="Disordered" evidence="1">
    <location>
        <begin position="32"/>
        <end position="56"/>
    </location>
</feature>
<sequence>MTDSGAKSGHENRPLHEDDPLMELSRIFSFDRPAAGSADQNARHVNDPYAGDGGVDPVLDLERELYGDFDNFLTPSHPADEQPHITGRQPSDFHSEGHHPVLEQEFSHQDADIDFSLDPLELSLDDDLPPAPQAQSGAPEVMEFVDVEQGEAIDPFNFDDVIEGGSHYAEETAQHSVRYEAQPYDDTEPHFAHERHTPEQHDYAEHEPVAHVAETHDHAPSDRQGHEPEWHESASDWQSDIPVQAYDVGHQAAAPQEPALSLEDELERLLFSSDGTHDPETQQRDYAAAHQDHQPVVEDNHAAAVDYQPEAEPDISFDEHDFRLEEVDLAEETVHDEPETGETAAYSRLVEPSGFPRYKLSNFATGEQSTSRHAQDASMGQAGENAFSSGDDDEHDLSLDDDFAFEPQQTQAADGAEATEDDLFSLDGLELTDDDFDFEPSGDHLAAQQDEISLTTDDLDMDDFFQSDMRRVAEADEHAFADASAEQVARADDDSVPSFTSLSGQKSAAFTPPPEIETLSVSESKVEQTHAFDLPEVDYGEEEPSARLAELEAEFADVFNTIEVDETATQTETQSEADKAFEDIFRESASTYLPGGKLAATTAMGLDAAADSYIRAKTASQSSSSATASSEDFYNHWAMQGSQALEGDDYGARASMPAEDDLGRAADAYRERPVRGRRGLIFATIAGVAVLLGGVGYHFLADGGSDEPVLIRADDQPVKVQPENPGGVVVPNQDKAVYDRVSGTLPDSPEQKQLITTGEDPIDISGTDDSESPEDEGQGENVASAQPPAERSEPEPLIKPREVETMVVRSDGTILPPSAKEPAVTQPATPEPEAVKSAESPASETAGRDQIAEIAAGGDPAPEPIRPPETAAKPEEQTKPAEQVKPPVKAPLVPSRPAQQPVTVVAKVPQRAQAETAPAQAAQPAQPAAAVGAANGGGYFIQVSSQPSAELAQKSYADIARKYGSVIGGRSVDIKRADIPGKGTYYRVRVSAGSREDATALCNRLKAAGGSCLVTR</sequence>
<dbReference type="RefSeq" id="WP_374832455.1">
    <property type="nucleotide sequence ID" value="NZ_JBHEEZ010000015.1"/>
</dbReference>
<dbReference type="SUPFAM" id="SSF110997">
    <property type="entry name" value="Sporulation related repeat"/>
    <property type="match status" value="1"/>
</dbReference>
<dbReference type="InterPro" id="IPR036680">
    <property type="entry name" value="SPOR-like_sf"/>
</dbReference>
<name>A0ABV9H7K3_9HYPH</name>
<evidence type="ECO:0000313" key="3">
    <source>
        <dbReference type="EMBL" id="MFC4626212.1"/>
    </source>
</evidence>
<feature type="region of interest" description="Disordered" evidence="1">
    <location>
        <begin position="366"/>
        <end position="399"/>
    </location>
</feature>
<accession>A0ABV9H7K3</accession>
<feature type="region of interest" description="Disordered" evidence="1">
    <location>
        <begin position="1"/>
        <end position="20"/>
    </location>
</feature>
<feature type="region of interest" description="Disordered" evidence="1">
    <location>
        <begin position="740"/>
        <end position="903"/>
    </location>
</feature>
<dbReference type="PROSITE" id="PS51724">
    <property type="entry name" value="SPOR"/>
    <property type="match status" value="1"/>
</dbReference>
<evidence type="ECO:0000256" key="1">
    <source>
        <dbReference type="SAM" id="MobiDB-lite"/>
    </source>
</evidence>
<dbReference type="EMBL" id="JBHSEL010000123">
    <property type="protein sequence ID" value="MFC4626212.1"/>
    <property type="molecule type" value="Genomic_DNA"/>
</dbReference>
<feature type="compositionally biased region" description="Polar residues" evidence="1">
    <location>
        <begin position="497"/>
        <end position="508"/>
    </location>
</feature>
<protein>
    <submittedName>
        <fullName evidence="3">SPOR domain-containing protein</fullName>
    </submittedName>
</protein>
<feature type="region of interest" description="Disordered" evidence="1">
    <location>
        <begin position="70"/>
        <end position="97"/>
    </location>
</feature>
<evidence type="ECO:0000259" key="2">
    <source>
        <dbReference type="PROSITE" id="PS51724"/>
    </source>
</evidence>
<feature type="compositionally biased region" description="Acidic residues" evidence="1">
    <location>
        <begin position="760"/>
        <end position="778"/>
    </location>
</feature>